<dbReference type="RefSeq" id="XP_073910354.1">
    <property type="nucleotide sequence ID" value="XM_074054253.1"/>
</dbReference>
<name>A0AC58KZM2_CASCN</name>
<gene>
    <name evidence="2" type="primary">Kank3</name>
</gene>
<keyword evidence="1" id="KW-1185">Reference proteome</keyword>
<proteinExistence type="predicted"/>
<reference evidence="2" key="1">
    <citation type="submission" date="2025-08" db="UniProtKB">
        <authorList>
            <consortium name="RefSeq"/>
        </authorList>
    </citation>
    <scope>IDENTIFICATION</scope>
</reference>
<evidence type="ECO:0000313" key="2">
    <source>
        <dbReference type="RefSeq" id="XP_073910354.1"/>
    </source>
</evidence>
<protein>
    <submittedName>
        <fullName evidence="2">KN motif and ankyrin repeat domain-containing protein 3 isoform X1</fullName>
    </submittedName>
</protein>
<organism evidence="1 2">
    <name type="scientific">Castor canadensis</name>
    <name type="common">American beaver</name>
    <dbReference type="NCBI Taxonomy" id="51338"/>
    <lineage>
        <taxon>Eukaryota</taxon>
        <taxon>Metazoa</taxon>
        <taxon>Chordata</taxon>
        <taxon>Craniata</taxon>
        <taxon>Vertebrata</taxon>
        <taxon>Euteleostomi</taxon>
        <taxon>Mammalia</taxon>
        <taxon>Eutheria</taxon>
        <taxon>Euarchontoglires</taxon>
        <taxon>Glires</taxon>
        <taxon>Rodentia</taxon>
        <taxon>Castorimorpha</taxon>
        <taxon>Castoridae</taxon>
        <taxon>Castor</taxon>
    </lineage>
</organism>
<evidence type="ECO:0000313" key="1">
    <source>
        <dbReference type="Proteomes" id="UP001732720"/>
    </source>
</evidence>
<sequence length="960" mass="102883">MTPALLANSSQLVRGDRKQLLGNWKRPWLALGWRGRYQGLRWGVEGGPPCSGEGDALRRLINAEWLVVSGTQVAIRNARGWEGYQVFRRDGQPAREWKNWFWQAEGWAGKGVVRMVAEHCWLEVPRRVHLEAIPRNMAKFALNQNLPDLGGPRLCAGPTGSARSPSSPYTVETPYGFHLDLDFLKYVEELERGPASRRAPGPSSARRPRTLRPGLPGVRSPGAWTSSESLASDDGGALGALSPRASPGLSLPPLSPRSLVRNPRVEHTLRETSRRLEQAQEQACELALSPSRAARRSPRGSGRSSPTPSPAPNPALASPGPAQLQLVREQMALALRRLRELEDQARALPELQEQVRALRAEKAQLLAGRAQPEPDGEAELRPDKLAQLRRLTERLATSERGVRSRASLRADGPDGLAARRSEGAIQILDGAAATLDGAPQTQEMGNDAVPETREEGTQAVPEIREASVEVVPKTVEADAWVTEALLGLPEAAERELELLRASLEHQRGVSELLRSRLQELEEALEAAENKATAARSPSCEAATQTPWVCAEKTTQTDPPAETSFLTLETPSVPTAGDQAMAPAGILKSIMKKKDGTPGAQPSPGPKSLQFVGVLNGEYESSSSEDASDSNSDDGAAEAQSSSSGSGDDCSGRSDSSTPGLPNDEDTRDPKPEAESEPQPATQGRCELSPRLREACIALHRQLSRPRGVTRDGSAARLVGQEWFRVSSQRRSQAESVAGVLRGVTRMGTELLAYVVNLADGNGNTALHYSVSHGNLAISNLLLDTGVCEVNHQNRAGYSALMLAALASLGREEEDMAVVQRLFSMGDVNAKASQTGQTALMLAISHGRQDMVAALLENGADVNAQDADGATALMCASEYGRLDTVRLLLAQPGCDPAILDNEGTSALAIALEAEQDEVATLLHAHLSLSEPDSQSHLPPEFPTALLGDGRCSDNTGDSQPQ</sequence>
<dbReference type="Proteomes" id="UP001732720">
    <property type="component" value="Chromosome 14"/>
</dbReference>
<accession>A0AC58KZM2</accession>